<sequence>MLTDEQIERYSRHIMLKEVGGKGQQRLFDGRVLIIGAGGLGAPIALYLAAAGIGTLGIADADDVDLSNLQRQVIHFTPDVGKPKVESAREKMEAINPAVRVRTYKEWVNAANITDIIRDYDFVIDGTDNFAAKFLINDACVLAGIPYSHGGILQFDGQTMTVKPGESACYRCIFPEPPPKDAIPTCSQAGVIGVLPGVLGTIQATEAIKFLLGKGELLTNRLLTYNALRMKFREIPLKRNPACPVCGEHPTITEVKDELDALTVCDLKS</sequence>
<keyword evidence="13" id="KW-0812">Transmembrane</keyword>
<dbReference type="InterPro" id="IPR000594">
    <property type="entry name" value="ThiF_NAD_FAD-bd"/>
</dbReference>
<gene>
    <name evidence="15" type="primary">moeB</name>
    <name evidence="15" type="ORF">F6V25_06920</name>
</gene>
<dbReference type="SUPFAM" id="SSF69572">
    <property type="entry name" value="Activating enzymes of the ubiquitin-like proteins"/>
    <property type="match status" value="1"/>
</dbReference>
<dbReference type="NCBIfam" id="NF004281">
    <property type="entry name" value="PRK05690.1"/>
    <property type="match status" value="1"/>
</dbReference>
<dbReference type="Gene3D" id="3.40.50.720">
    <property type="entry name" value="NAD(P)-binding Rossmann-like Domain"/>
    <property type="match status" value="1"/>
</dbReference>
<comment type="caution">
    <text evidence="15">The sequence shown here is derived from an EMBL/GenBank/DDBJ whole genome shotgun (WGS) entry which is preliminary data.</text>
</comment>
<evidence type="ECO:0000256" key="13">
    <source>
        <dbReference type="SAM" id="Phobius"/>
    </source>
</evidence>
<reference evidence="15 16" key="1">
    <citation type="submission" date="2019-09" db="EMBL/GenBank/DDBJ databases">
        <title>Geobacter sp. Red96, a novel strain isolated from paddy soil.</title>
        <authorList>
            <person name="Xu Z."/>
            <person name="Masuda Y."/>
            <person name="Itoh H."/>
            <person name="Senoo K."/>
        </authorList>
    </citation>
    <scope>NUCLEOTIDE SEQUENCE [LARGE SCALE GENOMIC DNA]</scope>
    <source>
        <strain evidence="15 16">Red96</strain>
    </source>
</reference>
<dbReference type="GO" id="GO:0008641">
    <property type="term" value="F:ubiquitin-like modifier activating enzyme activity"/>
    <property type="evidence" value="ECO:0007669"/>
    <property type="project" value="InterPro"/>
</dbReference>
<dbReference type="GO" id="GO:0008146">
    <property type="term" value="F:sulfotransferase activity"/>
    <property type="evidence" value="ECO:0007669"/>
    <property type="project" value="TreeGrafter"/>
</dbReference>
<dbReference type="PANTHER" id="PTHR10953">
    <property type="entry name" value="UBIQUITIN-ACTIVATING ENZYME E1"/>
    <property type="match status" value="1"/>
</dbReference>
<proteinExistence type="inferred from homology"/>
<evidence type="ECO:0000256" key="11">
    <source>
        <dbReference type="ARBA" id="ARBA00075328"/>
    </source>
</evidence>
<evidence type="ECO:0000256" key="12">
    <source>
        <dbReference type="ARBA" id="ARBA00078531"/>
    </source>
</evidence>
<evidence type="ECO:0000256" key="3">
    <source>
        <dbReference type="ARBA" id="ARBA00022741"/>
    </source>
</evidence>
<evidence type="ECO:0000256" key="4">
    <source>
        <dbReference type="ARBA" id="ARBA00022840"/>
    </source>
</evidence>
<keyword evidence="15" id="KW-0548">Nucleotidyltransferase</keyword>
<dbReference type="Pfam" id="PF00899">
    <property type="entry name" value="ThiF"/>
    <property type="match status" value="1"/>
</dbReference>
<keyword evidence="13" id="KW-1133">Transmembrane helix</keyword>
<evidence type="ECO:0000256" key="5">
    <source>
        <dbReference type="ARBA" id="ARBA00052218"/>
    </source>
</evidence>
<keyword evidence="3" id="KW-0547">Nucleotide-binding</keyword>
<dbReference type="InterPro" id="IPR045886">
    <property type="entry name" value="ThiF/MoeB/HesA"/>
</dbReference>
<dbReference type="GO" id="GO:0004792">
    <property type="term" value="F:thiosulfate-cyanide sulfurtransferase activity"/>
    <property type="evidence" value="ECO:0007669"/>
    <property type="project" value="TreeGrafter"/>
</dbReference>
<accession>A0A7J4ZSI4</accession>
<dbReference type="PANTHER" id="PTHR10953:SF102">
    <property type="entry name" value="ADENYLYLTRANSFERASE AND SULFURTRANSFERASE MOCS3"/>
    <property type="match status" value="1"/>
</dbReference>
<evidence type="ECO:0000313" key="16">
    <source>
        <dbReference type="Proteomes" id="UP000420562"/>
    </source>
</evidence>
<evidence type="ECO:0000256" key="10">
    <source>
        <dbReference type="ARBA" id="ARBA00075110"/>
    </source>
</evidence>
<dbReference type="GO" id="GO:0061605">
    <property type="term" value="F:molybdopterin-synthase adenylyltransferase activity"/>
    <property type="evidence" value="ECO:0007669"/>
    <property type="project" value="UniProtKB-EC"/>
</dbReference>
<evidence type="ECO:0000256" key="8">
    <source>
        <dbReference type="ARBA" id="ARBA00066884"/>
    </source>
</evidence>
<dbReference type="EMBL" id="VZQZ01000003">
    <property type="protein sequence ID" value="KAB0666199.1"/>
    <property type="molecule type" value="Genomic_DNA"/>
</dbReference>
<comment type="catalytic activity">
    <reaction evidence="5">
        <text>[molybdopterin-synthase sulfur-carrier protein]-C-terminal Gly-Gly + ATP + H(+) = [molybdopterin-synthase sulfur-carrier protein]-C-terminal Gly-Gly-AMP + diphosphate</text>
        <dbReference type="Rhea" id="RHEA:43616"/>
        <dbReference type="Rhea" id="RHEA-COMP:12159"/>
        <dbReference type="Rhea" id="RHEA-COMP:12202"/>
        <dbReference type="ChEBI" id="CHEBI:15378"/>
        <dbReference type="ChEBI" id="CHEBI:30616"/>
        <dbReference type="ChEBI" id="CHEBI:33019"/>
        <dbReference type="ChEBI" id="CHEBI:90618"/>
        <dbReference type="ChEBI" id="CHEBI:90778"/>
        <dbReference type="EC" id="2.7.7.80"/>
    </reaction>
</comment>
<dbReference type="InterPro" id="IPR035985">
    <property type="entry name" value="Ubiquitin-activating_enz"/>
</dbReference>
<comment type="subunit">
    <text evidence="7">Homodimer. Forms a stable heterotetrameric complex of 2 MoeB and 2 MoaD during adenylation of MoaD.</text>
</comment>
<dbReference type="FunFam" id="3.40.50.720:FF:000033">
    <property type="entry name" value="Adenylyltransferase and sulfurtransferase MOCS3"/>
    <property type="match status" value="1"/>
</dbReference>
<keyword evidence="2 15" id="KW-0808">Transferase</keyword>
<keyword evidence="16" id="KW-1185">Reference proteome</keyword>
<dbReference type="GO" id="GO:0005829">
    <property type="term" value="C:cytosol"/>
    <property type="evidence" value="ECO:0007669"/>
    <property type="project" value="TreeGrafter"/>
</dbReference>
<protein>
    <recommendedName>
        <fullName evidence="9">Molybdopterin-synthase adenylyltransferase</fullName>
        <ecNumber evidence="8">2.7.7.80</ecNumber>
    </recommendedName>
    <alternativeName>
        <fullName evidence="12">MoaD protein adenylase</fullName>
    </alternativeName>
    <alternativeName>
        <fullName evidence="10">Molybdopterin-converting factor subunit 1 adenylase</fullName>
    </alternativeName>
    <alternativeName>
        <fullName evidence="11">Sulfur carrier protein MoaD adenylyltransferase</fullName>
    </alternativeName>
</protein>
<evidence type="ECO:0000256" key="2">
    <source>
        <dbReference type="ARBA" id="ARBA00022679"/>
    </source>
</evidence>
<evidence type="ECO:0000256" key="9">
    <source>
        <dbReference type="ARBA" id="ARBA00073635"/>
    </source>
</evidence>
<evidence type="ECO:0000259" key="14">
    <source>
        <dbReference type="Pfam" id="PF00899"/>
    </source>
</evidence>
<comment type="function">
    <text evidence="6">Catalyzes the adenylation by ATP of the carboxyl group of the C-terminal glycine of sulfur carrier protein MoaD.</text>
</comment>
<keyword evidence="13" id="KW-0472">Membrane</keyword>
<dbReference type="AlphaFoldDB" id="A0A7J4ZSI4"/>
<evidence type="ECO:0000256" key="7">
    <source>
        <dbReference type="ARBA" id="ARBA00063809"/>
    </source>
</evidence>
<dbReference type="RefSeq" id="WP_151127877.1">
    <property type="nucleotide sequence ID" value="NZ_VZQZ01000003.1"/>
</dbReference>
<dbReference type="Proteomes" id="UP000420562">
    <property type="component" value="Unassembled WGS sequence"/>
</dbReference>
<dbReference type="EC" id="2.7.7.80" evidence="8"/>
<name>A0A7J4ZSI4_9BACT</name>
<evidence type="ECO:0000256" key="6">
    <source>
        <dbReference type="ARBA" id="ARBA00055169"/>
    </source>
</evidence>
<feature type="domain" description="THIF-type NAD/FAD binding fold" evidence="14">
    <location>
        <begin position="10"/>
        <end position="245"/>
    </location>
</feature>
<dbReference type="GO" id="GO:0005524">
    <property type="term" value="F:ATP binding"/>
    <property type="evidence" value="ECO:0007669"/>
    <property type="project" value="UniProtKB-KW"/>
</dbReference>
<organism evidence="15 16">
    <name type="scientific">Oryzomonas japonica</name>
    <dbReference type="NCBI Taxonomy" id="2603858"/>
    <lineage>
        <taxon>Bacteria</taxon>
        <taxon>Pseudomonadati</taxon>
        <taxon>Thermodesulfobacteriota</taxon>
        <taxon>Desulfuromonadia</taxon>
        <taxon>Geobacterales</taxon>
        <taxon>Geobacteraceae</taxon>
        <taxon>Oryzomonas</taxon>
    </lineage>
</organism>
<evidence type="ECO:0000313" key="15">
    <source>
        <dbReference type="EMBL" id="KAB0666199.1"/>
    </source>
</evidence>
<comment type="similarity">
    <text evidence="1">Belongs to the HesA/MoeB/ThiF family.</text>
</comment>
<keyword evidence="4" id="KW-0067">ATP-binding</keyword>
<evidence type="ECO:0000256" key="1">
    <source>
        <dbReference type="ARBA" id="ARBA00009919"/>
    </source>
</evidence>
<dbReference type="CDD" id="cd00757">
    <property type="entry name" value="ThiF_MoeB_HesA_family"/>
    <property type="match status" value="1"/>
</dbReference>
<feature type="transmembrane region" description="Helical" evidence="13">
    <location>
        <begin position="32"/>
        <end position="59"/>
    </location>
</feature>